<dbReference type="InParanoid" id="C7ZL58"/>
<dbReference type="HOGENOM" id="CLU_1450961_0_0_1"/>
<dbReference type="PANTHER" id="PTHR24359:SF1">
    <property type="entry name" value="INHIBITOR OF NUCLEAR FACTOR KAPPA-B KINASE EPSILON SUBUNIT HOMOLOG 1-RELATED"/>
    <property type="match status" value="1"/>
</dbReference>
<proteinExistence type="predicted"/>
<dbReference type="InterPro" id="IPR011009">
    <property type="entry name" value="Kinase-like_dom_sf"/>
</dbReference>
<dbReference type="SUPFAM" id="SSF56112">
    <property type="entry name" value="Protein kinase-like (PK-like)"/>
    <property type="match status" value="1"/>
</dbReference>
<evidence type="ECO:0000259" key="1">
    <source>
        <dbReference type="PROSITE" id="PS50011"/>
    </source>
</evidence>
<keyword evidence="3" id="KW-1185">Reference proteome</keyword>
<feature type="non-terminal residue" evidence="2">
    <location>
        <position position="187"/>
    </location>
</feature>
<sequence>KLLGAKDWGRHGDIKPENILWFENYNNKQNHLVISDFGLTQFNSAHSRSKVQQGQIQGFSGTYRPPDLHIEDQPISQNYDVWSLGCVFLEFVSWFLLGHDEAVFTFADERLRDEPKGTIEEDTFFIFENGQESTPKDAKLKKSVVKWIYKLHKNPHCSGLLHALLDLIQFTMLVPSSKDRWKTDLLY</sequence>
<organism evidence="2 3">
    <name type="scientific">Fusarium vanettenii (strain ATCC MYA-4622 / CBS 123669 / FGSC 9596 / NRRL 45880 / 77-13-4)</name>
    <name type="common">Fusarium solani subsp. pisi</name>
    <dbReference type="NCBI Taxonomy" id="660122"/>
    <lineage>
        <taxon>Eukaryota</taxon>
        <taxon>Fungi</taxon>
        <taxon>Dikarya</taxon>
        <taxon>Ascomycota</taxon>
        <taxon>Pezizomycotina</taxon>
        <taxon>Sordariomycetes</taxon>
        <taxon>Hypocreomycetidae</taxon>
        <taxon>Hypocreales</taxon>
        <taxon>Nectriaceae</taxon>
        <taxon>Fusarium</taxon>
        <taxon>Fusarium solani species complex</taxon>
        <taxon>Fusarium vanettenii</taxon>
    </lineage>
</organism>
<protein>
    <recommendedName>
        <fullName evidence="1">Protein kinase domain-containing protein</fullName>
    </recommendedName>
</protein>
<evidence type="ECO:0000313" key="3">
    <source>
        <dbReference type="Proteomes" id="UP000005206"/>
    </source>
</evidence>
<dbReference type="EMBL" id="GG698943">
    <property type="protein sequence ID" value="EEU35231.1"/>
    <property type="molecule type" value="Genomic_DNA"/>
</dbReference>
<name>C7ZL58_FUSV7</name>
<dbReference type="GO" id="GO:0005524">
    <property type="term" value="F:ATP binding"/>
    <property type="evidence" value="ECO:0007669"/>
    <property type="project" value="InterPro"/>
</dbReference>
<reference evidence="2 3" key="1">
    <citation type="journal article" date="2009" name="PLoS Genet.">
        <title>The genome of Nectria haematococca: contribution of supernumerary chromosomes to gene expansion.</title>
        <authorList>
            <person name="Coleman J.J."/>
            <person name="Rounsley S.D."/>
            <person name="Rodriguez-Carres M."/>
            <person name="Kuo A."/>
            <person name="Wasmann C.C."/>
            <person name="Grimwood J."/>
            <person name="Schmutz J."/>
            <person name="Taga M."/>
            <person name="White G.J."/>
            <person name="Zhou S."/>
            <person name="Schwartz D.C."/>
            <person name="Freitag M."/>
            <person name="Ma L.J."/>
            <person name="Danchin E.G."/>
            <person name="Henrissat B."/>
            <person name="Coutinho P.M."/>
            <person name="Nelson D.R."/>
            <person name="Straney D."/>
            <person name="Napoli C.A."/>
            <person name="Barker B.M."/>
            <person name="Gribskov M."/>
            <person name="Rep M."/>
            <person name="Kroken S."/>
            <person name="Molnar I."/>
            <person name="Rensing C."/>
            <person name="Kennell J.C."/>
            <person name="Zamora J."/>
            <person name="Farman M.L."/>
            <person name="Selker E.U."/>
            <person name="Salamov A."/>
            <person name="Shapiro H."/>
            <person name="Pangilinan J."/>
            <person name="Lindquist E."/>
            <person name="Lamers C."/>
            <person name="Grigoriev I.V."/>
            <person name="Geiser D.M."/>
            <person name="Covert S.F."/>
            <person name="Temporini E."/>
            <person name="Vanetten H.D."/>
        </authorList>
    </citation>
    <scope>NUCLEOTIDE SEQUENCE [LARGE SCALE GENOMIC DNA]</scope>
    <source>
        <strain evidence="3">ATCC MYA-4622 / CBS 123669 / FGSC 9596 / NRRL 45880 / 77-13-4</strain>
    </source>
</reference>
<dbReference type="AlphaFoldDB" id="C7ZL58"/>
<gene>
    <name evidence="2" type="ORF">NECHADRAFT_19162</name>
</gene>
<dbReference type="KEGG" id="nhe:NECHADRAFT_19162"/>
<dbReference type="PANTHER" id="PTHR24359">
    <property type="entry name" value="SERINE/THREONINE-PROTEIN KINASE SBK1"/>
    <property type="match status" value="1"/>
</dbReference>
<dbReference type="Pfam" id="PF00069">
    <property type="entry name" value="Pkinase"/>
    <property type="match status" value="1"/>
</dbReference>
<dbReference type="OMA" id="NFAHERS"/>
<dbReference type="PROSITE" id="PS50011">
    <property type="entry name" value="PROTEIN_KINASE_DOM"/>
    <property type="match status" value="1"/>
</dbReference>
<accession>C7ZL58</accession>
<feature type="domain" description="Protein kinase" evidence="1">
    <location>
        <begin position="1"/>
        <end position="187"/>
    </location>
</feature>
<dbReference type="Gene3D" id="1.10.510.10">
    <property type="entry name" value="Transferase(Phosphotransferase) domain 1"/>
    <property type="match status" value="1"/>
</dbReference>
<dbReference type="InterPro" id="IPR000719">
    <property type="entry name" value="Prot_kinase_dom"/>
</dbReference>
<dbReference type="OrthoDB" id="1046782at2759"/>
<dbReference type="VEuPathDB" id="FungiDB:NECHADRAFT_19162"/>
<evidence type="ECO:0000313" key="2">
    <source>
        <dbReference type="EMBL" id="EEU35231.1"/>
    </source>
</evidence>
<dbReference type="STRING" id="660122.C7ZL58"/>
<dbReference type="Proteomes" id="UP000005206">
    <property type="component" value="Chromosome 13"/>
</dbReference>
<dbReference type="GeneID" id="9675377"/>
<dbReference type="RefSeq" id="XP_003040944.1">
    <property type="nucleotide sequence ID" value="XM_003040898.1"/>
</dbReference>
<feature type="non-terminal residue" evidence="2">
    <location>
        <position position="1"/>
    </location>
</feature>
<dbReference type="GO" id="GO:0004674">
    <property type="term" value="F:protein serine/threonine kinase activity"/>
    <property type="evidence" value="ECO:0007669"/>
    <property type="project" value="TreeGrafter"/>
</dbReference>